<dbReference type="OrthoDB" id="9792271at2"/>
<feature type="transmembrane region" description="Helical" evidence="1">
    <location>
        <begin position="302"/>
        <end position="324"/>
    </location>
</feature>
<accession>A0A3E1RE33</accession>
<feature type="transmembrane region" description="Helical" evidence="1">
    <location>
        <begin position="274"/>
        <end position="296"/>
    </location>
</feature>
<dbReference type="PIRSF" id="PIRSF026166">
    <property type="entry name" value="UCP026166"/>
    <property type="match status" value="1"/>
</dbReference>
<feature type="transmembrane region" description="Helical" evidence="1">
    <location>
        <begin position="140"/>
        <end position="163"/>
    </location>
</feature>
<comment type="caution">
    <text evidence="2">The sequence shown here is derived from an EMBL/GenBank/DDBJ whole genome shotgun (WGS) entry which is preliminary data.</text>
</comment>
<protein>
    <submittedName>
        <fullName evidence="2">Bile acid:sodium symporter</fullName>
    </submittedName>
</protein>
<dbReference type="EMBL" id="QFZK01000003">
    <property type="protein sequence ID" value="RFO97627.1"/>
    <property type="molecule type" value="Genomic_DNA"/>
</dbReference>
<dbReference type="InterPro" id="IPR038770">
    <property type="entry name" value="Na+/solute_symporter_sf"/>
</dbReference>
<evidence type="ECO:0000313" key="3">
    <source>
        <dbReference type="Proteomes" id="UP000260665"/>
    </source>
</evidence>
<organism evidence="2 3">
    <name type="scientific">Rhodoferax lacus</name>
    <dbReference type="NCBI Taxonomy" id="2184758"/>
    <lineage>
        <taxon>Bacteria</taxon>
        <taxon>Pseudomonadati</taxon>
        <taxon>Pseudomonadota</taxon>
        <taxon>Betaproteobacteria</taxon>
        <taxon>Burkholderiales</taxon>
        <taxon>Comamonadaceae</taxon>
        <taxon>Rhodoferax</taxon>
    </lineage>
</organism>
<dbReference type="Proteomes" id="UP000260665">
    <property type="component" value="Unassembled WGS sequence"/>
</dbReference>
<feature type="transmembrane region" description="Helical" evidence="1">
    <location>
        <begin position="80"/>
        <end position="100"/>
    </location>
</feature>
<reference evidence="2 3" key="1">
    <citation type="submission" date="2018-05" db="EMBL/GenBank/DDBJ databases">
        <title>Rhodoferax soyangensis sp.nov., isolated from an oligotrophic freshwater lake.</title>
        <authorList>
            <person name="Park M."/>
        </authorList>
    </citation>
    <scope>NUCLEOTIDE SEQUENCE [LARGE SCALE GENOMIC DNA]</scope>
    <source>
        <strain evidence="2 3">IMCC26218</strain>
    </source>
</reference>
<dbReference type="Pfam" id="PF13593">
    <property type="entry name" value="SBF_like"/>
    <property type="match status" value="1"/>
</dbReference>
<feature type="transmembrane region" description="Helical" evidence="1">
    <location>
        <begin position="47"/>
        <end position="68"/>
    </location>
</feature>
<dbReference type="PANTHER" id="PTHR18640:SF5">
    <property type="entry name" value="SODIUM_BILE ACID COTRANSPORTER 7"/>
    <property type="match status" value="1"/>
</dbReference>
<dbReference type="RefSeq" id="WP_117175487.1">
    <property type="nucleotide sequence ID" value="NZ_QFZK01000003.1"/>
</dbReference>
<dbReference type="PANTHER" id="PTHR18640">
    <property type="entry name" value="SOLUTE CARRIER FAMILY 10 MEMBER 7"/>
    <property type="match status" value="1"/>
</dbReference>
<keyword evidence="3" id="KW-1185">Reference proteome</keyword>
<proteinExistence type="predicted"/>
<feature type="transmembrane region" description="Helical" evidence="1">
    <location>
        <begin position="169"/>
        <end position="189"/>
    </location>
</feature>
<dbReference type="InterPro" id="IPR016833">
    <property type="entry name" value="Put_Na-Bile_cotransptr"/>
</dbReference>
<feature type="transmembrane region" description="Helical" evidence="1">
    <location>
        <begin position="112"/>
        <end position="133"/>
    </location>
</feature>
<sequence>MATPNKAKTASPKFRFDWFMKGMVLVVALAFVWPGPGAQGGFLHPDVLNKVGIALVFFLNGLGLPLAALREGVSRWRVHLLVQLSTFLLFPLLGLALIKVSDGWMAPDLQLGFFYLCALPSTVSSSVALTAAARGNVPVALFNATLSSLIGVVLTPLWMAWAMGHEGTAFEVGPVVVNLLVWVVLPLVAGQAARPWLQHWAARHKPRLQIVDRVTILMLVYTSFSDSVQQGIWHSYGWTVLLQTVLLGSALFFVVLGLTNLVSRRMGLPDEDRIAAVLCGSKKTLASGVPMAHLIFGANPALGLILIPIMIYHPLQLAICGVLAQHWAARDDQSSANISVI</sequence>
<dbReference type="AlphaFoldDB" id="A0A3E1RE33"/>
<evidence type="ECO:0000313" key="2">
    <source>
        <dbReference type="EMBL" id="RFO97627.1"/>
    </source>
</evidence>
<dbReference type="GO" id="GO:0005886">
    <property type="term" value="C:plasma membrane"/>
    <property type="evidence" value="ECO:0007669"/>
    <property type="project" value="TreeGrafter"/>
</dbReference>
<evidence type="ECO:0000256" key="1">
    <source>
        <dbReference type="SAM" id="Phobius"/>
    </source>
</evidence>
<feature type="transmembrane region" description="Helical" evidence="1">
    <location>
        <begin position="240"/>
        <end position="262"/>
    </location>
</feature>
<dbReference type="Gene3D" id="1.20.1530.20">
    <property type="match status" value="1"/>
</dbReference>
<name>A0A3E1RE33_9BURK</name>
<gene>
    <name evidence="2" type="ORF">DIC66_07125</name>
</gene>
<keyword evidence="1" id="KW-1133">Transmembrane helix</keyword>
<keyword evidence="1" id="KW-0812">Transmembrane</keyword>
<feature type="transmembrane region" description="Helical" evidence="1">
    <location>
        <begin position="210"/>
        <end position="228"/>
    </location>
</feature>
<keyword evidence="1" id="KW-0472">Membrane</keyword>